<dbReference type="SUPFAM" id="SSF55073">
    <property type="entry name" value="Nucleotide cyclase"/>
    <property type="match status" value="1"/>
</dbReference>
<dbReference type="Gene3D" id="3.30.450.40">
    <property type="match status" value="1"/>
</dbReference>
<dbReference type="Pfam" id="PF01590">
    <property type="entry name" value="GAF"/>
    <property type="match status" value="1"/>
</dbReference>
<evidence type="ECO:0000259" key="1">
    <source>
        <dbReference type="PROSITE" id="PS50883"/>
    </source>
</evidence>
<feature type="domain" description="GGDEF" evidence="2">
    <location>
        <begin position="512"/>
        <end position="645"/>
    </location>
</feature>
<dbReference type="SUPFAM" id="SSF141868">
    <property type="entry name" value="EAL domain-like"/>
    <property type="match status" value="1"/>
</dbReference>
<dbReference type="SMART" id="SM00267">
    <property type="entry name" value="GGDEF"/>
    <property type="match status" value="1"/>
</dbReference>
<comment type="caution">
    <text evidence="3">The sequence shown here is derived from an EMBL/GenBank/DDBJ whole genome shotgun (WGS) entry which is preliminary data.</text>
</comment>
<dbReference type="EMBL" id="JAQQLE010000002">
    <property type="protein sequence ID" value="MDC7713312.1"/>
    <property type="molecule type" value="Genomic_DNA"/>
</dbReference>
<feature type="domain" description="EAL" evidence="1">
    <location>
        <begin position="653"/>
        <end position="907"/>
    </location>
</feature>
<dbReference type="Pfam" id="PF00990">
    <property type="entry name" value="GGDEF"/>
    <property type="match status" value="1"/>
</dbReference>
<evidence type="ECO:0000259" key="2">
    <source>
        <dbReference type="PROSITE" id="PS50887"/>
    </source>
</evidence>
<protein>
    <submittedName>
        <fullName evidence="3">EAL domain-containing protein</fullName>
    </submittedName>
</protein>
<dbReference type="PROSITE" id="PS50883">
    <property type="entry name" value="EAL"/>
    <property type="match status" value="1"/>
</dbReference>
<dbReference type="InterPro" id="IPR003018">
    <property type="entry name" value="GAF"/>
</dbReference>
<sequence>MRPFPMTFRLRPGLLLGVILLVGLAGLWQLANNAADKVDEEVAALTRKSLEQELLRQRKTLGKALNDYAVWDEMYRQSQAPQMDGTWLATNLTGSLYQNQDVDIALLIDPAAGVLYALDRGMISPQPQRLLQLEPRQWQNLLRQADRYDPQQASTGPSLLLRQQHGNSLTGQPQTTIYLVAIQRIALESGSSTDGRARYLLFARALDQRLLQEMAASNSLRRLSLNFSATPQHSAALPLENSLGQTLALLEWDNERPGDAVLQRLLPQSLLLLACLLLLSGLIVRAGYQQQQANVRRSLRLEQQGRALQQLVAARQSETQVLQEYIDEILPLLAQTLGVSRISVWQFSADQQSLHCLAGVDTGDSLRFSGDVLQLDQHPDYFGALHEQRFLNTVQPLQDARLLTLRPYLAERDIKAMLDASIMVGGLQHGIICAESRSPRRVWRQEDVNFICSAADIIALVMESSARLQAEGELYRQFYYDRFTGLPNRSRLQMQLGELIQQRENSQARDKRPIGCMMLSLEGLANINELYGRDSGDQLIRLLGERLEKLARNGEMVARHADNRFAMLLLDEDELGVSRRTDELCDQLRQPLLLQEQQLFLRLSTGLSIYPHDTIHADALLEHAELALQLSRNDPAGNWVRFRPEMNDNWRRRHHIQNDLRQAVARGELCLHYQPYVSLKNGRVAGAEALVRWEHPSLGRVPPTDFIPLAEETGLIKPIGEWVLGEAIRQAVQWRARYLSQFVISVNVSLVQLEDARFAAVVASLLATHHLPGDALELEVTEGLALRNTPTIDSNLHKLRALGIAIAIDDFGTGYASFSYLRRFPAEKLKIDKQFLDQVPDSTGGSNLVRMIVAMGHTLGASVTGEGIENIRQARFLAEHGGDYAQGYLISRPLPAGDMERFLIDNPTLAL</sequence>
<organism evidence="3 4">
    <name type="scientific">Vogesella margarita</name>
    <dbReference type="NCBI Taxonomy" id="2984199"/>
    <lineage>
        <taxon>Bacteria</taxon>
        <taxon>Pseudomonadati</taxon>
        <taxon>Pseudomonadota</taxon>
        <taxon>Betaproteobacteria</taxon>
        <taxon>Neisseriales</taxon>
        <taxon>Chromobacteriaceae</taxon>
        <taxon>Vogesella</taxon>
    </lineage>
</organism>
<dbReference type="SMART" id="SM00052">
    <property type="entry name" value="EAL"/>
    <property type="match status" value="1"/>
</dbReference>
<dbReference type="Gene3D" id="3.20.20.450">
    <property type="entry name" value="EAL domain"/>
    <property type="match status" value="1"/>
</dbReference>
<dbReference type="InterPro" id="IPR029787">
    <property type="entry name" value="Nucleotide_cyclase"/>
</dbReference>
<dbReference type="PANTHER" id="PTHR33121:SF79">
    <property type="entry name" value="CYCLIC DI-GMP PHOSPHODIESTERASE PDED-RELATED"/>
    <property type="match status" value="1"/>
</dbReference>
<dbReference type="InterPro" id="IPR000160">
    <property type="entry name" value="GGDEF_dom"/>
</dbReference>
<dbReference type="InterPro" id="IPR043128">
    <property type="entry name" value="Rev_trsase/Diguanyl_cyclase"/>
</dbReference>
<dbReference type="InterPro" id="IPR035919">
    <property type="entry name" value="EAL_sf"/>
</dbReference>
<name>A0ABT5ILA8_9NEIS</name>
<reference evidence="3 4" key="1">
    <citation type="submission" date="2023-01" db="EMBL/GenBank/DDBJ databases">
        <title>Novel species of the genus Vogesella isolated from rivers.</title>
        <authorList>
            <person name="Lu H."/>
        </authorList>
    </citation>
    <scope>NUCLEOTIDE SEQUENCE [LARGE SCALE GENOMIC DNA]</scope>
    <source>
        <strain evidence="3 4">LYT5W</strain>
    </source>
</reference>
<dbReference type="Proteomes" id="UP001222030">
    <property type="component" value="Unassembled WGS sequence"/>
</dbReference>
<dbReference type="NCBIfam" id="TIGR00254">
    <property type="entry name" value="GGDEF"/>
    <property type="match status" value="1"/>
</dbReference>
<dbReference type="SUPFAM" id="SSF55781">
    <property type="entry name" value="GAF domain-like"/>
    <property type="match status" value="1"/>
</dbReference>
<dbReference type="InterPro" id="IPR029016">
    <property type="entry name" value="GAF-like_dom_sf"/>
</dbReference>
<dbReference type="RefSeq" id="WP_272770966.1">
    <property type="nucleotide sequence ID" value="NZ_JAQQLE010000002.1"/>
</dbReference>
<dbReference type="Pfam" id="PF00563">
    <property type="entry name" value="EAL"/>
    <property type="match status" value="1"/>
</dbReference>
<dbReference type="PANTHER" id="PTHR33121">
    <property type="entry name" value="CYCLIC DI-GMP PHOSPHODIESTERASE PDEF"/>
    <property type="match status" value="1"/>
</dbReference>
<dbReference type="Pfam" id="PF05228">
    <property type="entry name" value="CHASE4"/>
    <property type="match status" value="1"/>
</dbReference>
<evidence type="ECO:0000313" key="3">
    <source>
        <dbReference type="EMBL" id="MDC7713312.1"/>
    </source>
</evidence>
<dbReference type="CDD" id="cd01948">
    <property type="entry name" value="EAL"/>
    <property type="match status" value="1"/>
</dbReference>
<dbReference type="CDD" id="cd01949">
    <property type="entry name" value="GGDEF"/>
    <property type="match status" value="1"/>
</dbReference>
<accession>A0ABT5ILA8</accession>
<evidence type="ECO:0000313" key="4">
    <source>
        <dbReference type="Proteomes" id="UP001222030"/>
    </source>
</evidence>
<gene>
    <name evidence="3" type="ORF">PQU96_04035</name>
</gene>
<dbReference type="InterPro" id="IPR050706">
    <property type="entry name" value="Cyclic-di-GMP_PDE-like"/>
</dbReference>
<proteinExistence type="predicted"/>
<dbReference type="PROSITE" id="PS50887">
    <property type="entry name" value="GGDEF"/>
    <property type="match status" value="1"/>
</dbReference>
<dbReference type="InterPro" id="IPR001633">
    <property type="entry name" value="EAL_dom"/>
</dbReference>
<dbReference type="InterPro" id="IPR007892">
    <property type="entry name" value="CHASE4"/>
</dbReference>
<keyword evidence="4" id="KW-1185">Reference proteome</keyword>
<dbReference type="Gene3D" id="3.30.70.270">
    <property type="match status" value="1"/>
</dbReference>